<keyword evidence="4" id="KW-1185">Reference proteome</keyword>
<evidence type="ECO:0008006" key="5">
    <source>
        <dbReference type="Google" id="ProtNLM"/>
    </source>
</evidence>
<gene>
    <name evidence="3" type="ORF">Fmac_028155</name>
</gene>
<protein>
    <recommendedName>
        <fullName evidence="5">Protein SIEVE ELEMENT OCCLUSION B</fullName>
    </recommendedName>
</protein>
<evidence type="ECO:0000259" key="1">
    <source>
        <dbReference type="Pfam" id="PF14576"/>
    </source>
</evidence>
<feature type="domain" description="Sieve element occlusion N-terminal" evidence="1">
    <location>
        <begin position="20"/>
        <end position="271"/>
    </location>
</feature>
<dbReference type="InterPro" id="IPR039299">
    <property type="entry name" value="SEOA"/>
</dbReference>
<evidence type="ECO:0000259" key="2">
    <source>
        <dbReference type="Pfam" id="PF14577"/>
    </source>
</evidence>
<feature type="domain" description="Sieve element occlusion C-terminal" evidence="2">
    <location>
        <begin position="529"/>
        <end position="663"/>
    </location>
</feature>
<accession>A0ABD1LJW8</accession>
<name>A0ABD1LJW8_9FABA</name>
<proteinExistence type="predicted"/>
<dbReference type="EMBL" id="JBGMDY010000009">
    <property type="protein sequence ID" value="KAL2323776.1"/>
    <property type="molecule type" value="Genomic_DNA"/>
</dbReference>
<organism evidence="3 4">
    <name type="scientific">Flemingia macrophylla</name>
    <dbReference type="NCBI Taxonomy" id="520843"/>
    <lineage>
        <taxon>Eukaryota</taxon>
        <taxon>Viridiplantae</taxon>
        <taxon>Streptophyta</taxon>
        <taxon>Embryophyta</taxon>
        <taxon>Tracheophyta</taxon>
        <taxon>Spermatophyta</taxon>
        <taxon>Magnoliopsida</taxon>
        <taxon>eudicotyledons</taxon>
        <taxon>Gunneridae</taxon>
        <taxon>Pentapetalae</taxon>
        <taxon>rosids</taxon>
        <taxon>fabids</taxon>
        <taxon>Fabales</taxon>
        <taxon>Fabaceae</taxon>
        <taxon>Papilionoideae</taxon>
        <taxon>50 kb inversion clade</taxon>
        <taxon>NPAAA clade</taxon>
        <taxon>indigoferoid/millettioid clade</taxon>
        <taxon>Phaseoleae</taxon>
        <taxon>Flemingia</taxon>
    </lineage>
</organism>
<evidence type="ECO:0000313" key="4">
    <source>
        <dbReference type="Proteomes" id="UP001603857"/>
    </source>
</evidence>
<sequence length="672" mass="77450">MSITKTQQKPLLPNPFDDLNDSEIIEKVYLSHTYDDEVCNKETLFKVVSNVISLSARVVGAMLKIEEHNGFIESTAISSGFKPEFSTLKLISCQMMTTVAGLENVHQTTLRILQQLRSFSWDTKALIALAAFCLEYGNFLNLYQATDHLGNSLKVLNQIQHRLQLPVIDLSVNTAVKLVLESVQKINLWGIWSSDERYETEDVPALSDALHQIPLLVYWAIATLVACNSNIQGLSDYSIKKFSSKVSSALEELSKHLKTCEQERAITSDYLERKRRFRKPKDIVDFLKLLIYQNGSQNAQIYDGKNKETVSVEVLKEKHVLLFVSGLDRIEDEIRLLNYIEERLVEDPNEKSGYRKEEFKIVWIPMEKVWDDARREVLRTLMEGIRWYAVPVEYLQPLAGIRLIEEDLYFRNKPIVPVVNPQGVVVNPDALHILFEWGIDAFPFRKADADRLAHKWKWFWDEIRKTNLQHIQVKGDRYIFIYGGSDKWTQEFTLAVDKMKRHPTITSADAIIECYHLGKDDPKIVPRFWIGIEGKRQRRHYENLDCQIQEIVKTLLCLKQDIQGWAILTKGSNVKILGHAQPMYQTVAEFDTWKDEVLVKEGFDIAFQEYYEVKRKELPAPQPCAYMNIDNYASNNVLATITCPNASCGRVMEVTSVNYKCCHGNVSDKVKI</sequence>
<dbReference type="AlphaFoldDB" id="A0ABD1LJW8"/>
<reference evidence="3 4" key="1">
    <citation type="submission" date="2024-08" db="EMBL/GenBank/DDBJ databases">
        <title>Insights into the chromosomal genome structure of Flemingia macrophylla.</title>
        <authorList>
            <person name="Ding Y."/>
            <person name="Zhao Y."/>
            <person name="Bi W."/>
            <person name="Wu M."/>
            <person name="Zhao G."/>
            <person name="Gong Y."/>
            <person name="Li W."/>
            <person name="Zhang P."/>
        </authorList>
    </citation>
    <scope>NUCLEOTIDE SEQUENCE [LARGE SCALE GENOMIC DNA]</scope>
    <source>
        <strain evidence="3">DYQJB</strain>
        <tissue evidence="3">Leaf</tissue>
    </source>
</reference>
<dbReference type="InterPro" id="IPR027942">
    <property type="entry name" value="SEO_N"/>
</dbReference>
<dbReference type="PANTHER" id="PTHR33232:SF21">
    <property type="entry name" value="SIEVE ELEMENT OCCLUSION-RELATED"/>
    <property type="match status" value="1"/>
</dbReference>
<dbReference type="InterPro" id="IPR027944">
    <property type="entry name" value="SEO_C"/>
</dbReference>
<evidence type="ECO:0000313" key="3">
    <source>
        <dbReference type="EMBL" id="KAL2323776.1"/>
    </source>
</evidence>
<dbReference type="Pfam" id="PF14576">
    <property type="entry name" value="SEO_N"/>
    <property type="match status" value="1"/>
</dbReference>
<dbReference type="Pfam" id="PF14577">
    <property type="entry name" value="SEO_C"/>
    <property type="match status" value="1"/>
</dbReference>
<dbReference type="Proteomes" id="UP001603857">
    <property type="component" value="Unassembled WGS sequence"/>
</dbReference>
<dbReference type="PANTHER" id="PTHR33232">
    <property type="entry name" value="PROTEIN SIEVE ELEMENT OCCLUSION B-LIKE"/>
    <property type="match status" value="1"/>
</dbReference>
<comment type="caution">
    <text evidence="3">The sequence shown here is derived from an EMBL/GenBank/DDBJ whole genome shotgun (WGS) entry which is preliminary data.</text>
</comment>